<proteinExistence type="inferred from homology"/>
<dbReference type="InterPro" id="IPR024084">
    <property type="entry name" value="IsoPropMal-DH-like_dom"/>
</dbReference>
<comment type="pathway">
    <text evidence="3 13 14">Amino-acid biosynthesis; L-leucine biosynthesis; L-leucine from 3-methyl-2-oxobutanoate: step 3/4.</text>
</comment>
<dbReference type="PROSITE" id="PS00470">
    <property type="entry name" value="IDH_IMDH"/>
    <property type="match status" value="1"/>
</dbReference>
<sequence>MEKTIALLPGDGIGKEVLKVTVDVLKAIEEHFHHQFQFQYGLIGGDAIDQTGTPLPDETVEICKNADAVLLGAVGGPKWDSNPPALRPEKGLLGIRKQLDLYANLRPIITFQSLLDESALKREYIDGVDFIVVRELTGGLYFGEPSERITKDGEEGAVDTLIYKRSEIKRIIVSAFEMASKRRKHVTSVDKANVLETSRLWREIAEEVAKDYPDVTLEHMLVDNAAMQLINAPKRFDVIVTENMFGDILSDEASMITGSLGMLPSASLSSTGLHLYEPVHGSAPDIAGQNIANPTAMILSAAMMLRHSFDLENEAKVLEDAVNQVLQSGKRTADLAKGGPSISTEQLAEEIKAIIAKSQTVSK</sequence>
<dbReference type="InterPro" id="IPR019818">
    <property type="entry name" value="IsoCit/isopropylmalate_DH_CS"/>
</dbReference>
<feature type="binding site" evidence="13">
    <location>
        <begin position="76"/>
        <end position="89"/>
    </location>
    <ligand>
        <name>NAD(+)</name>
        <dbReference type="ChEBI" id="CHEBI:57540"/>
    </ligand>
</feature>
<name>A0ABU6NW43_9BACI</name>
<comment type="function">
    <text evidence="13 14">Catalyzes the oxidation of 3-carboxy-2-hydroxy-4-methylpentanoate (3-isopropylmalate) to 3-carboxy-4-methyl-2-oxopentanoate. The product decarboxylates to 4-methyl-2 oxopentanoate.</text>
</comment>
<feature type="binding site" evidence="13">
    <location>
        <position position="134"/>
    </location>
    <ligand>
        <name>substrate</name>
    </ligand>
</feature>
<evidence type="ECO:0000256" key="7">
    <source>
        <dbReference type="ARBA" id="ARBA00022605"/>
    </source>
</evidence>
<protein>
    <recommendedName>
        <fullName evidence="13">3-isopropylmalate dehydrogenase</fullName>
        <ecNumber evidence="13">1.1.1.85</ecNumber>
    </recommendedName>
    <alternativeName>
        <fullName evidence="13">3-IPM-DH</fullName>
    </alternativeName>
    <alternativeName>
        <fullName evidence="13">Beta-IPM dehydrogenase</fullName>
        <shortName evidence="13">IMDH</shortName>
    </alternativeName>
</protein>
<keyword evidence="9 13" id="KW-0460">Magnesium</keyword>
<feature type="binding site" evidence="13">
    <location>
        <position position="106"/>
    </location>
    <ligand>
        <name>substrate</name>
    </ligand>
</feature>
<organism evidence="16 17">
    <name type="scientific">Metabacillus fastidiosus</name>
    <dbReference type="NCBI Taxonomy" id="1458"/>
    <lineage>
        <taxon>Bacteria</taxon>
        <taxon>Bacillati</taxon>
        <taxon>Bacillota</taxon>
        <taxon>Bacilli</taxon>
        <taxon>Bacillales</taxon>
        <taxon>Bacillaceae</taxon>
        <taxon>Metabacillus</taxon>
    </lineage>
</organism>
<dbReference type="GO" id="GO:0003862">
    <property type="term" value="F:3-isopropylmalate dehydrogenase activity"/>
    <property type="evidence" value="ECO:0007669"/>
    <property type="project" value="UniProtKB-EC"/>
</dbReference>
<dbReference type="Proteomes" id="UP001342826">
    <property type="component" value="Unassembled WGS sequence"/>
</dbReference>
<feature type="binding site" evidence="13">
    <location>
        <position position="96"/>
    </location>
    <ligand>
        <name>substrate</name>
    </ligand>
</feature>
<evidence type="ECO:0000256" key="13">
    <source>
        <dbReference type="HAMAP-Rule" id="MF_01033"/>
    </source>
</evidence>
<dbReference type="Gene3D" id="3.40.718.10">
    <property type="entry name" value="Isopropylmalate Dehydrogenase"/>
    <property type="match status" value="1"/>
</dbReference>
<dbReference type="PANTHER" id="PTHR42979">
    <property type="entry name" value="3-ISOPROPYLMALATE DEHYDROGENASE"/>
    <property type="match status" value="1"/>
</dbReference>
<feature type="domain" description="Isopropylmalate dehydrogenase-like" evidence="15">
    <location>
        <begin position="4"/>
        <end position="351"/>
    </location>
</feature>
<dbReference type="SMART" id="SM01329">
    <property type="entry name" value="Iso_dh"/>
    <property type="match status" value="1"/>
</dbReference>
<keyword evidence="10 13" id="KW-0560">Oxidoreductase</keyword>
<dbReference type="SUPFAM" id="SSF53659">
    <property type="entry name" value="Isocitrate/Isopropylmalate dehydrogenase-like"/>
    <property type="match status" value="1"/>
</dbReference>
<evidence type="ECO:0000256" key="10">
    <source>
        <dbReference type="ARBA" id="ARBA00023002"/>
    </source>
</evidence>
<dbReference type="GeneID" id="301140108"/>
<comment type="cofactor">
    <cofactor evidence="2">
        <name>Mn(2+)</name>
        <dbReference type="ChEBI" id="CHEBI:29035"/>
    </cofactor>
</comment>
<feature type="site" description="Important for catalysis" evidence="13">
    <location>
        <position position="141"/>
    </location>
</feature>
<feature type="site" description="Important for catalysis" evidence="13">
    <location>
        <position position="191"/>
    </location>
</feature>
<dbReference type="RefSeq" id="WP_066226480.1">
    <property type="nucleotide sequence ID" value="NZ_JARTFQ010000007.1"/>
</dbReference>
<keyword evidence="8 13" id="KW-0479">Metal-binding</keyword>
<keyword evidence="13" id="KW-0963">Cytoplasm</keyword>
<comment type="subunit">
    <text evidence="5 13 14">Homodimer.</text>
</comment>
<dbReference type="PANTHER" id="PTHR42979:SF1">
    <property type="entry name" value="3-ISOPROPYLMALATE DEHYDROGENASE"/>
    <property type="match status" value="1"/>
</dbReference>
<dbReference type="Pfam" id="PF00180">
    <property type="entry name" value="Iso_dh"/>
    <property type="match status" value="1"/>
</dbReference>
<keyword evidence="13" id="KW-0464">Manganese</keyword>
<keyword evidence="17" id="KW-1185">Reference proteome</keyword>
<feature type="binding site" evidence="13">
    <location>
        <position position="223"/>
    </location>
    <ligand>
        <name>Mg(2+)</name>
        <dbReference type="ChEBI" id="CHEBI:18420"/>
    </ligand>
</feature>
<comment type="caution">
    <text evidence="16">The sequence shown here is derived from an EMBL/GenBank/DDBJ whole genome shotgun (WGS) entry which is preliminary data.</text>
</comment>
<evidence type="ECO:0000256" key="1">
    <source>
        <dbReference type="ARBA" id="ARBA00000624"/>
    </source>
</evidence>
<evidence type="ECO:0000256" key="5">
    <source>
        <dbReference type="ARBA" id="ARBA00011738"/>
    </source>
</evidence>
<feature type="binding site" evidence="13">
    <location>
        <position position="223"/>
    </location>
    <ligand>
        <name>substrate</name>
    </ligand>
</feature>
<dbReference type="EC" id="1.1.1.85" evidence="13"/>
<evidence type="ECO:0000259" key="15">
    <source>
        <dbReference type="SMART" id="SM01329"/>
    </source>
</evidence>
<keyword evidence="6 13" id="KW-0432">Leucine biosynthesis</keyword>
<dbReference type="InterPro" id="IPR004429">
    <property type="entry name" value="Isopropylmalate_DH"/>
</dbReference>
<comment type="similarity">
    <text evidence="4 13">Belongs to the isocitrate and isopropylmalate dehydrogenases family. LeuB type 1 subfamily.</text>
</comment>
<feature type="binding site" evidence="13">
    <location>
        <begin position="281"/>
        <end position="293"/>
    </location>
    <ligand>
        <name>NAD(+)</name>
        <dbReference type="ChEBI" id="CHEBI:57540"/>
    </ligand>
</feature>
<evidence type="ECO:0000256" key="6">
    <source>
        <dbReference type="ARBA" id="ARBA00022430"/>
    </source>
</evidence>
<comment type="subcellular location">
    <subcellularLocation>
        <location evidence="13">Cytoplasm</location>
    </subcellularLocation>
</comment>
<reference evidence="16 17" key="1">
    <citation type="submission" date="2023-03" db="EMBL/GenBank/DDBJ databases">
        <title>Bacillus Genome Sequencing.</title>
        <authorList>
            <person name="Dunlap C."/>
        </authorList>
    </citation>
    <scope>NUCLEOTIDE SEQUENCE [LARGE SCALE GENOMIC DNA]</scope>
    <source>
        <strain evidence="16 17">NRS-1717</strain>
    </source>
</reference>
<comment type="catalytic activity">
    <reaction evidence="1 13 14">
        <text>(2R,3S)-3-isopropylmalate + NAD(+) = 4-methyl-2-oxopentanoate + CO2 + NADH</text>
        <dbReference type="Rhea" id="RHEA:32271"/>
        <dbReference type="ChEBI" id="CHEBI:16526"/>
        <dbReference type="ChEBI" id="CHEBI:17865"/>
        <dbReference type="ChEBI" id="CHEBI:35121"/>
        <dbReference type="ChEBI" id="CHEBI:57540"/>
        <dbReference type="ChEBI" id="CHEBI:57945"/>
        <dbReference type="EC" id="1.1.1.85"/>
    </reaction>
</comment>
<comment type="cofactor">
    <cofactor evidence="13 14">
        <name>Mg(2+)</name>
        <dbReference type="ChEBI" id="CHEBI:18420"/>
    </cofactor>
    <cofactor evidence="13 14">
        <name>Mn(2+)</name>
        <dbReference type="ChEBI" id="CHEBI:29035"/>
    </cofactor>
    <text evidence="13 14">Binds 1 Mg(2+) or Mn(2+) ion per subunit.</text>
</comment>
<evidence type="ECO:0000256" key="8">
    <source>
        <dbReference type="ARBA" id="ARBA00022723"/>
    </source>
</evidence>
<evidence type="ECO:0000313" key="17">
    <source>
        <dbReference type="Proteomes" id="UP001342826"/>
    </source>
</evidence>
<dbReference type="EMBL" id="JARTFS010000005">
    <property type="protein sequence ID" value="MED4401125.1"/>
    <property type="molecule type" value="Genomic_DNA"/>
</dbReference>
<evidence type="ECO:0000256" key="14">
    <source>
        <dbReference type="RuleBase" id="RU004445"/>
    </source>
</evidence>
<dbReference type="HAMAP" id="MF_01033">
    <property type="entry name" value="LeuB_type1"/>
    <property type="match status" value="1"/>
</dbReference>
<evidence type="ECO:0000256" key="2">
    <source>
        <dbReference type="ARBA" id="ARBA00001936"/>
    </source>
</evidence>
<evidence type="ECO:0000256" key="12">
    <source>
        <dbReference type="ARBA" id="ARBA00023304"/>
    </source>
</evidence>
<gene>
    <name evidence="13 16" type="primary">leuB</name>
    <name evidence="16" type="ORF">P9271_07225</name>
</gene>
<dbReference type="NCBIfam" id="TIGR00169">
    <property type="entry name" value="leuB"/>
    <property type="match status" value="1"/>
</dbReference>
<accession>A0ABU6NW43</accession>
<evidence type="ECO:0000313" key="16">
    <source>
        <dbReference type="EMBL" id="MED4401125.1"/>
    </source>
</evidence>
<keyword evidence="12 13" id="KW-0100">Branched-chain amino acid biosynthesis</keyword>
<feature type="binding site" evidence="13">
    <location>
        <position position="247"/>
    </location>
    <ligand>
        <name>Mg(2+)</name>
        <dbReference type="ChEBI" id="CHEBI:18420"/>
    </ligand>
</feature>
<feature type="binding site" evidence="13">
    <location>
        <position position="251"/>
    </location>
    <ligand>
        <name>Mg(2+)</name>
        <dbReference type="ChEBI" id="CHEBI:18420"/>
    </ligand>
</feature>
<evidence type="ECO:0000256" key="11">
    <source>
        <dbReference type="ARBA" id="ARBA00023027"/>
    </source>
</evidence>
<keyword evidence="7 13" id="KW-0028">Amino-acid biosynthesis</keyword>
<keyword evidence="11 13" id="KW-0520">NAD</keyword>
<evidence type="ECO:0000256" key="3">
    <source>
        <dbReference type="ARBA" id="ARBA00004762"/>
    </source>
</evidence>
<evidence type="ECO:0000256" key="4">
    <source>
        <dbReference type="ARBA" id="ARBA00008319"/>
    </source>
</evidence>
<evidence type="ECO:0000256" key="9">
    <source>
        <dbReference type="ARBA" id="ARBA00022842"/>
    </source>
</evidence>